<keyword evidence="8" id="KW-1185">Reference proteome</keyword>
<dbReference type="RefSeq" id="WP_126727169.1">
    <property type="nucleotide sequence ID" value="NZ_RYZH01000045.1"/>
</dbReference>
<feature type="domain" description="Cytochrome C Planctomycete-type" evidence="5">
    <location>
        <begin position="54"/>
        <end position="101"/>
    </location>
</feature>
<dbReference type="InterPro" id="IPR011429">
    <property type="entry name" value="Cyt_c_Planctomycete-type"/>
</dbReference>
<dbReference type="InterPro" id="IPR011478">
    <property type="entry name" value="DUF1585"/>
</dbReference>
<name>A0A432MFC4_9BACT</name>
<feature type="domain" description="DUF1592" evidence="4">
    <location>
        <begin position="1049"/>
        <end position="1175"/>
    </location>
</feature>
<evidence type="ECO:0000259" key="1">
    <source>
        <dbReference type="Pfam" id="PF07624"/>
    </source>
</evidence>
<evidence type="ECO:0000313" key="7">
    <source>
        <dbReference type="EMBL" id="RUL84894.1"/>
    </source>
</evidence>
<accession>A0A432MFC4</accession>
<dbReference type="InterPro" id="IPR013042">
    <property type="entry name" value="DUF1592"/>
</dbReference>
<feature type="domain" description="DUF1587" evidence="2">
    <location>
        <begin position="138"/>
        <end position="202"/>
    </location>
</feature>
<dbReference type="OrthoDB" id="175242at2"/>
<dbReference type="Pfam" id="PF07635">
    <property type="entry name" value="PSCyt1"/>
    <property type="match status" value="1"/>
</dbReference>
<feature type="domain" description="DUF1588" evidence="3">
    <location>
        <begin position="1194"/>
        <end position="1292"/>
    </location>
</feature>
<dbReference type="Pfam" id="PF07626">
    <property type="entry name" value="PSD3"/>
    <property type="match status" value="1"/>
</dbReference>
<evidence type="ECO:0000259" key="2">
    <source>
        <dbReference type="Pfam" id="PF07626"/>
    </source>
</evidence>
<feature type="domain" description="DUF1595" evidence="6">
    <location>
        <begin position="981"/>
        <end position="1037"/>
    </location>
</feature>
<dbReference type="InterPro" id="IPR013036">
    <property type="entry name" value="DUF1587"/>
</dbReference>
<dbReference type="InterPro" id="IPR013043">
    <property type="entry name" value="DUF1595"/>
</dbReference>
<feature type="domain" description="DUF1585" evidence="1">
    <location>
        <begin position="1307"/>
        <end position="1381"/>
    </location>
</feature>
<sequence length="1395" mass="153056">MRTRTLFRGGAAILGGLLALSGGPVGGMQDDRSAFEEIAEDFERLARPVLRDYCLECHETEIAEGEVDLEAIEGIDGIRAEIRTWQRVGNVLDLGEMPPEGSVPLPDEERARLSGWIDRLLRLEAQAHAGDPGPVVLRRLTNAQFEHTILDLTGLSLDLTREFPTDGAAGEGFTNSGNALVMSPSLLEKFFEAAKKVADHAVLLPDGFRFSPGSSRRDWTDEAVDRIRSFYSRFTEEGDGTQVNLQGIVFETNGGGRLPLERSLAALLEGRDAIRDGTLSPEQQAEARGLSPRYLRLLWEALEGNPRPSIVMTPLQASWQAAGEDGAEEIADRIRPWQETLWRFNSVGHIGKVGGPTRWMEPMSPLVERQEVRVSLPEDRTAPEEEVRLFLSVTDAGDGAEHDVAVWERPRLVTPGRPDLPLRNLRAVARHLDARRAEALELAVACLDAASESLRSPGPVDIAATADRLGIPADVLGAWFGYLGIGGGAPTIPPEAILSAPIQSVGGYDFVGGWGSPDTPNVIANRSDEQVRVPGTMLPHSVAMHPSPGLRVAAGWRSPVDGTIRVGARVQHAHPECGNGVTWLVELRTAGTRRRLASGGVGEITPVDVGPIEGLAVRRGDLVVLSIGPRDGNHACDLTTVNLTLSDGRHSWDLAGDVSPDIASGNPHADRLGNEAVWAFFTEPDDETSTDALIPSGSLLGRWQDASDPDARHRLARQIGALLASDPPSDEESPNAILRRQLSALRGPLLSRLASSDRADLDSGARGPGAVGLDPGLFGLDPDGRSIDPLDLCVRPGTVLEVRIPAELAAGSSFEATGRLLSGPGEEGSVQFLATTSPPDPGASPVAGTPIVVNDGSRARCRIAADFDAFRNLFPPALCYETIVPVDEVITLTLHYREDDHLRRLMLDDRQAEELDRLWEELEFVSQDALTMVDAFQQLLEYASQDADPSVFEPLRGPIEAGAEAYRSALEAAQPRQLDAVIDFASLAYRRPLEAGEEEELRSLYRALREELGSHNDAIRLTLSRVLVSPAFLYRVERPGPGTEPVPVSSWELASRLSYFLWSSIPDETLRDRAESGELLDPDVLAEEARRMCSDDRVRRLAEEFACQWLQVYDFPTLDEKSERHFPSFADLRPAMYEETIRFFTALFREDQRIEAILDADYTFLNEDLARHYGIDGIAGPEWRRVDGVGQYGRGGILGLATTLSKQSGASRTSPILRGNWVSEVLLGERLPRPPKDVPRLPEDEAETDGLTVRELVERHTQDPRCARCHRRIDPFGFALERYDAIGRFREVDLGNRPIDTLTRLPDGAEIDGIEGLRRYLLSARRDEFTRQFCRKLLGYALGRGVQLSDEPLLDEMMRQLDERDGRVSAAIEAIVRSSQFREIRGRDFASAGVP</sequence>
<dbReference type="Pfam" id="PF07627">
    <property type="entry name" value="PSCyt3"/>
    <property type="match status" value="1"/>
</dbReference>
<reference evidence="7 8" key="1">
    <citation type="submission" date="2018-12" db="EMBL/GenBank/DDBJ databases">
        <authorList>
            <person name="Toschakov S.V."/>
        </authorList>
    </citation>
    <scope>NUCLEOTIDE SEQUENCE [LARGE SCALE GENOMIC DNA]</scope>
    <source>
        <strain evidence="7 8">GM2012</strain>
    </source>
</reference>
<organism evidence="7 8">
    <name type="scientific">Tautonia sociabilis</name>
    <dbReference type="NCBI Taxonomy" id="2080755"/>
    <lineage>
        <taxon>Bacteria</taxon>
        <taxon>Pseudomonadati</taxon>
        <taxon>Planctomycetota</taxon>
        <taxon>Planctomycetia</taxon>
        <taxon>Isosphaerales</taxon>
        <taxon>Isosphaeraceae</taxon>
        <taxon>Tautonia</taxon>
    </lineage>
</organism>
<dbReference type="EMBL" id="RYZH01000045">
    <property type="protein sequence ID" value="RUL84894.1"/>
    <property type="molecule type" value="Genomic_DNA"/>
</dbReference>
<comment type="caution">
    <text evidence="7">The sequence shown here is derived from an EMBL/GenBank/DDBJ whole genome shotgun (WGS) entry which is preliminary data.</text>
</comment>
<gene>
    <name evidence="7" type="ORF">TsocGM_19660</name>
</gene>
<dbReference type="Proteomes" id="UP000280296">
    <property type="component" value="Unassembled WGS sequence"/>
</dbReference>
<evidence type="ECO:0000259" key="3">
    <source>
        <dbReference type="Pfam" id="PF07627"/>
    </source>
</evidence>
<dbReference type="Pfam" id="PF07637">
    <property type="entry name" value="PSD5"/>
    <property type="match status" value="1"/>
</dbReference>
<reference evidence="7 8" key="2">
    <citation type="submission" date="2019-01" db="EMBL/GenBank/DDBJ databases">
        <title>Tautonia sociabilis, a novel thermotolerant planctomycete of Isosphaeraceae family, isolated from a 4000 m deep subterranean habitat.</title>
        <authorList>
            <person name="Kovaleva O.L."/>
            <person name="Elcheninov A.G."/>
            <person name="Van Heerden E."/>
            <person name="Toshchakov S.V."/>
            <person name="Novikov A."/>
            <person name="Bonch-Osmolovskaya E.A."/>
            <person name="Kublanov I.V."/>
        </authorList>
    </citation>
    <scope>NUCLEOTIDE SEQUENCE [LARGE SCALE GENOMIC DNA]</scope>
    <source>
        <strain evidence="7 8">GM2012</strain>
    </source>
</reference>
<evidence type="ECO:0000313" key="8">
    <source>
        <dbReference type="Proteomes" id="UP000280296"/>
    </source>
</evidence>
<protein>
    <submittedName>
        <fullName evidence="7">DUF1592 domain-containing protein</fullName>
    </submittedName>
</protein>
<proteinExistence type="predicted"/>
<dbReference type="Pfam" id="PF07624">
    <property type="entry name" value="PSD2"/>
    <property type="match status" value="1"/>
</dbReference>
<dbReference type="InterPro" id="IPR013039">
    <property type="entry name" value="DUF1588"/>
</dbReference>
<evidence type="ECO:0000259" key="4">
    <source>
        <dbReference type="Pfam" id="PF07631"/>
    </source>
</evidence>
<evidence type="ECO:0000259" key="5">
    <source>
        <dbReference type="Pfam" id="PF07635"/>
    </source>
</evidence>
<dbReference type="Pfam" id="PF07631">
    <property type="entry name" value="PSD4"/>
    <property type="match status" value="1"/>
</dbReference>
<evidence type="ECO:0000259" key="6">
    <source>
        <dbReference type="Pfam" id="PF07637"/>
    </source>
</evidence>